<dbReference type="RefSeq" id="WP_345229939.1">
    <property type="nucleotide sequence ID" value="NZ_BAABIQ010000003.1"/>
</dbReference>
<dbReference type="Proteomes" id="UP001501411">
    <property type="component" value="Unassembled WGS sequence"/>
</dbReference>
<reference evidence="2" key="1">
    <citation type="journal article" date="2019" name="Int. J. Syst. Evol. Microbiol.">
        <title>The Global Catalogue of Microorganisms (GCM) 10K type strain sequencing project: providing services to taxonomists for standard genome sequencing and annotation.</title>
        <authorList>
            <consortium name="The Broad Institute Genomics Platform"/>
            <consortium name="The Broad Institute Genome Sequencing Center for Infectious Disease"/>
            <person name="Wu L."/>
            <person name="Ma J."/>
        </authorList>
    </citation>
    <scope>NUCLEOTIDE SEQUENCE [LARGE SCALE GENOMIC DNA]</scope>
    <source>
        <strain evidence="2">JCM 18200</strain>
    </source>
</reference>
<evidence type="ECO:0008006" key="3">
    <source>
        <dbReference type="Google" id="ProtNLM"/>
    </source>
</evidence>
<dbReference type="Gene3D" id="3.20.20.80">
    <property type="entry name" value="Glycosidases"/>
    <property type="match status" value="1"/>
</dbReference>
<evidence type="ECO:0000313" key="2">
    <source>
        <dbReference type="Proteomes" id="UP001501411"/>
    </source>
</evidence>
<protein>
    <recommendedName>
        <fullName evidence="3">Glycoside hydrolase family 42 N-terminal domain-containing protein</fullName>
    </recommendedName>
</protein>
<sequence>MKTVRLFLYSIIYTLVWSLNSCNINPKKLLTYDTVDYTTLPSNKAPFRNFLGINGFEWDFIDSTNHVSAKKYGLIKSFDRFRHYLDWERIEPQEGIFRFDHSPDGGWSYDEIYKRCAEDSLTMLVTLQIAPKWLIDTYPESERQRDVSLLPYGKSRLDPLSYIAQAKAAFQLTARYGRNKRVNPKLIHVKNKQNRPRIGLGYVKYVECGNEPDKWWKGPSAQQSAEEYAANLSAFYDGHKGTLGKDVGVKTADPSMQVVMGGMAKPDVDFLKKIVAWCRKNRGFKPDGQVDLCFDIINYHNYSNKNEKIALAPELSNLKHIAMDFIETSKNVGNNLDIWVTETGYDLNQGSFQAAFPIGNKPVEEVQADWAIRTSLLYSRLGIKSVFFYMLNDVSRESPVQYASAGFLENDQRRPAANYFNQVKELLGNYHYIQTLNNDPLVDLYQNDQQEKIYVLLCPSQTGAKKDYMLQLGTTKKFTRFTLQPHQKHMAYETSSTKGPSLAITVTETPIFIKLDGSASKK</sequence>
<accession>A0ABP9AE73</accession>
<organism evidence="1 2">
    <name type="scientific">Olivibacter ginsenosidimutans</name>
    <dbReference type="NCBI Taxonomy" id="1176537"/>
    <lineage>
        <taxon>Bacteria</taxon>
        <taxon>Pseudomonadati</taxon>
        <taxon>Bacteroidota</taxon>
        <taxon>Sphingobacteriia</taxon>
        <taxon>Sphingobacteriales</taxon>
        <taxon>Sphingobacteriaceae</taxon>
        <taxon>Olivibacter</taxon>
    </lineage>
</organism>
<dbReference type="InterPro" id="IPR051923">
    <property type="entry name" value="Glycosyl_Hydrolase_39"/>
</dbReference>
<comment type="caution">
    <text evidence="1">The sequence shown here is derived from an EMBL/GenBank/DDBJ whole genome shotgun (WGS) entry which is preliminary data.</text>
</comment>
<keyword evidence="2" id="KW-1185">Reference proteome</keyword>
<dbReference type="SUPFAM" id="SSF51445">
    <property type="entry name" value="(Trans)glycosidases"/>
    <property type="match status" value="1"/>
</dbReference>
<evidence type="ECO:0000313" key="1">
    <source>
        <dbReference type="EMBL" id="GAA4779770.1"/>
    </source>
</evidence>
<dbReference type="InterPro" id="IPR017853">
    <property type="entry name" value="GH"/>
</dbReference>
<proteinExistence type="predicted"/>
<dbReference type="EMBL" id="BAABIQ010000003">
    <property type="protein sequence ID" value="GAA4779770.1"/>
    <property type="molecule type" value="Genomic_DNA"/>
</dbReference>
<gene>
    <name evidence="1" type="ORF">GCM10023231_03210</name>
</gene>
<dbReference type="PANTHER" id="PTHR12631:SF10">
    <property type="entry name" value="BETA-XYLOSIDASE-LIKE PROTEIN-RELATED"/>
    <property type="match status" value="1"/>
</dbReference>
<name>A0ABP9AE73_9SPHI</name>
<dbReference type="PANTHER" id="PTHR12631">
    <property type="entry name" value="ALPHA-L-IDURONIDASE"/>
    <property type="match status" value="1"/>
</dbReference>